<gene>
    <name evidence="3" type="ORF">FHW36_110152</name>
</gene>
<feature type="chain" id="PRO_5022137721" evidence="1">
    <location>
        <begin position="28"/>
        <end position="178"/>
    </location>
</feature>
<dbReference type="InterPro" id="IPR010895">
    <property type="entry name" value="CHRD"/>
</dbReference>
<dbReference type="EMBL" id="VIWO01000010">
    <property type="protein sequence ID" value="TWF34952.1"/>
    <property type="molecule type" value="Genomic_DNA"/>
</dbReference>
<dbReference type="PROSITE" id="PS50933">
    <property type="entry name" value="CHRD"/>
    <property type="match status" value="1"/>
</dbReference>
<organism evidence="3 4">
    <name type="scientific">Chitinophaga polysaccharea</name>
    <dbReference type="NCBI Taxonomy" id="1293035"/>
    <lineage>
        <taxon>Bacteria</taxon>
        <taxon>Pseudomonadati</taxon>
        <taxon>Bacteroidota</taxon>
        <taxon>Chitinophagia</taxon>
        <taxon>Chitinophagales</taxon>
        <taxon>Chitinophagaceae</taxon>
        <taxon>Chitinophaga</taxon>
    </lineage>
</organism>
<dbReference type="OrthoDB" id="571052at2"/>
<accession>A0A561P9Y3</accession>
<dbReference type="RefSeq" id="WP_145673701.1">
    <property type="nucleotide sequence ID" value="NZ_VIWO01000010.1"/>
</dbReference>
<feature type="domain" description="CHRD" evidence="2">
    <location>
        <begin position="45"/>
        <end position="168"/>
    </location>
</feature>
<evidence type="ECO:0000259" key="2">
    <source>
        <dbReference type="PROSITE" id="PS50933"/>
    </source>
</evidence>
<reference evidence="3 4" key="1">
    <citation type="submission" date="2019-06" db="EMBL/GenBank/DDBJ databases">
        <title>Sorghum-associated microbial communities from plants grown in Nebraska, USA.</title>
        <authorList>
            <person name="Schachtman D."/>
        </authorList>
    </citation>
    <scope>NUCLEOTIDE SEQUENCE [LARGE SCALE GENOMIC DNA]</scope>
    <source>
        <strain evidence="3 4">1209</strain>
    </source>
</reference>
<name>A0A561P9Y3_9BACT</name>
<dbReference type="Proteomes" id="UP000320811">
    <property type="component" value="Unassembled WGS sequence"/>
</dbReference>
<keyword evidence="1" id="KW-0732">Signal</keyword>
<protein>
    <submittedName>
        <fullName evidence="3">CHRD domain-containing protein</fullName>
    </submittedName>
</protein>
<comment type="caution">
    <text evidence="3">The sequence shown here is derived from an EMBL/GenBank/DDBJ whole genome shotgun (WGS) entry which is preliminary data.</text>
</comment>
<dbReference type="Pfam" id="PF07452">
    <property type="entry name" value="CHRD"/>
    <property type="match status" value="1"/>
</dbReference>
<evidence type="ECO:0000313" key="4">
    <source>
        <dbReference type="Proteomes" id="UP000320811"/>
    </source>
</evidence>
<keyword evidence="4" id="KW-1185">Reference proteome</keyword>
<sequence>MKKISFSRLWRRQWIAYSSLFFAVCMAACSGGGYNSGNGNPGGGNTYTVSATLTGAQETPANSSTGTGTLTGTYDPATYKLSFTLSWSKISGVPTGMHFHGPGAAGVAAPVVFAITGFPAAVTGTVSGTVTLSAGQAGDLLSGKWYVNIHTANFPNGEIRGQLSTSVMTTSPGGTPGY</sequence>
<evidence type="ECO:0000256" key="1">
    <source>
        <dbReference type="SAM" id="SignalP"/>
    </source>
</evidence>
<feature type="signal peptide" evidence="1">
    <location>
        <begin position="1"/>
        <end position="27"/>
    </location>
</feature>
<proteinExistence type="predicted"/>
<evidence type="ECO:0000313" key="3">
    <source>
        <dbReference type="EMBL" id="TWF34952.1"/>
    </source>
</evidence>
<dbReference type="SMART" id="SM00754">
    <property type="entry name" value="CHRD"/>
    <property type="match status" value="1"/>
</dbReference>
<dbReference type="AlphaFoldDB" id="A0A561P9Y3"/>